<gene>
    <name evidence="5" type="ORF">MM415A00140_0061</name>
    <name evidence="3" type="ORF">MM415B00227_0015</name>
    <name evidence="2" type="ORF">TM448A00134_0027</name>
    <name evidence="4" type="ORF">TM448B00166_0073</name>
</gene>
<sequence>MARERLCRCCGGWHDLERWPHNCMPERNMAASDLPAPRIIGDSIEPTQSMVDGKLYTSKSALRSTYKPSGNKDGKSYVEVGNDSSVTNPKPYVKPKPDRKEIKAALGKAFSQAGLGA</sequence>
<dbReference type="EMBL" id="MT143979">
    <property type="protein sequence ID" value="QJA44693.1"/>
    <property type="molecule type" value="Genomic_DNA"/>
</dbReference>
<protein>
    <submittedName>
        <fullName evidence="2">Uncharacterized protein</fullName>
    </submittedName>
</protein>
<organism evidence="2">
    <name type="scientific">viral metagenome</name>
    <dbReference type="NCBI Taxonomy" id="1070528"/>
    <lineage>
        <taxon>unclassified sequences</taxon>
        <taxon>metagenomes</taxon>
        <taxon>organismal metagenomes</taxon>
    </lineage>
</organism>
<dbReference type="EMBL" id="MT145197">
    <property type="protein sequence ID" value="QJI05311.1"/>
    <property type="molecule type" value="Genomic_DNA"/>
</dbReference>
<reference evidence="2" key="1">
    <citation type="submission" date="2020-03" db="EMBL/GenBank/DDBJ databases">
        <title>The deep terrestrial virosphere.</title>
        <authorList>
            <person name="Holmfeldt K."/>
            <person name="Nilsson E."/>
            <person name="Simone D."/>
            <person name="Lopez-Fernandez M."/>
            <person name="Wu X."/>
            <person name="de Brujin I."/>
            <person name="Lundin D."/>
            <person name="Andersson A."/>
            <person name="Bertilsson S."/>
            <person name="Dopson M."/>
        </authorList>
    </citation>
    <scope>NUCLEOTIDE SEQUENCE</scope>
    <source>
        <strain evidence="5">MM415A00140</strain>
        <strain evidence="3">MM415B00227</strain>
        <strain evidence="2">TM448A00134</strain>
        <strain evidence="4">TM448B00166</strain>
    </source>
</reference>
<accession>A0A6H1Z9X0</accession>
<name>A0A6H1Z9X0_9ZZZZ</name>
<evidence type="ECO:0000256" key="1">
    <source>
        <dbReference type="SAM" id="MobiDB-lite"/>
    </source>
</evidence>
<evidence type="ECO:0000313" key="4">
    <source>
        <dbReference type="EMBL" id="QJH94029.1"/>
    </source>
</evidence>
<dbReference type="AlphaFoldDB" id="A0A6H1Z9X0"/>
<dbReference type="EMBL" id="MT144594">
    <property type="protein sequence ID" value="QJH94029.1"/>
    <property type="molecule type" value="Genomic_DNA"/>
</dbReference>
<proteinExistence type="predicted"/>
<evidence type="ECO:0000313" key="5">
    <source>
        <dbReference type="EMBL" id="QJI05311.1"/>
    </source>
</evidence>
<evidence type="ECO:0000313" key="2">
    <source>
        <dbReference type="EMBL" id="QJA44693.1"/>
    </source>
</evidence>
<evidence type="ECO:0000313" key="3">
    <source>
        <dbReference type="EMBL" id="QJA67353.1"/>
    </source>
</evidence>
<feature type="region of interest" description="Disordered" evidence="1">
    <location>
        <begin position="64"/>
        <end position="99"/>
    </location>
</feature>
<dbReference type="EMBL" id="MT141570">
    <property type="protein sequence ID" value="QJA67353.1"/>
    <property type="molecule type" value="Genomic_DNA"/>
</dbReference>